<organism evidence="2 3">
    <name type="scientific">Yoonia ponticola</name>
    <dbReference type="NCBI Taxonomy" id="1524255"/>
    <lineage>
        <taxon>Bacteria</taxon>
        <taxon>Pseudomonadati</taxon>
        <taxon>Pseudomonadota</taxon>
        <taxon>Alphaproteobacteria</taxon>
        <taxon>Rhodobacterales</taxon>
        <taxon>Paracoccaceae</taxon>
        <taxon>Yoonia</taxon>
    </lineage>
</organism>
<dbReference type="Pfam" id="PF13403">
    <property type="entry name" value="Hint_2"/>
    <property type="match status" value="1"/>
</dbReference>
<gene>
    <name evidence="2" type="ORF">FHS72_002321</name>
</gene>
<evidence type="ECO:0000259" key="1">
    <source>
        <dbReference type="Pfam" id="PF13403"/>
    </source>
</evidence>
<keyword evidence="3" id="KW-1185">Reference proteome</keyword>
<dbReference type="Proteomes" id="UP000535415">
    <property type="component" value="Unassembled WGS sequence"/>
</dbReference>
<dbReference type="EMBL" id="JACIJM010000006">
    <property type="protein sequence ID" value="MBB5722691.1"/>
    <property type="molecule type" value="Genomic_DNA"/>
</dbReference>
<proteinExistence type="predicted"/>
<evidence type="ECO:0000313" key="3">
    <source>
        <dbReference type="Proteomes" id="UP000535415"/>
    </source>
</evidence>
<name>A0A7W9BLI2_9RHOB</name>
<accession>A0A7W9BLI2</accession>
<evidence type="ECO:0000313" key="2">
    <source>
        <dbReference type="EMBL" id="MBB5722691.1"/>
    </source>
</evidence>
<dbReference type="InterPro" id="IPR028992">
    <property type="entry name" value="Hedgehog/Intein_dom"/>
</dbReference>
<sequence>MRKTHQAVAGLAADTYTSLAHSGQIASQDGRLPRVKPLMRKYEVAHLTPSYDIEEFTRLAPATSVFEDCFAAIGRGAIVQTEKGPSAVEDLYPGDRVKTSSNGFQTLKWRGSMTIVPGARNKRPEMGTMTRLTSDALGYGRPGLDLVLGPSARILHKAPGVKTLTGSDSAFVPARDYIDGSSIIELRPIAPVHCYQLGFDNHEQINVNGIEIETLHPGLPHIVQMRSDMQLLFMSLFPHKNNLADFEDLLRPRLNLRDLDLFAVA</sequence>
<reference evidence="2 3" key="1">
    <citation type="submission" date="2020-08" db="EMBL/GenBank/DDBJ databases">
        <title>Genomic Encyclopedia of Type Strains, Phase IV (KMG-IV): sequencing the most valuable type-strain genomes for metagenomic binning, comparative biology and taxonomic classification.</title>
        <authorList>
            <person name="Goeker M."/>
        </authorList>
    </citation>
    <scope>NUCLEOTIDE SEQUENCE [LARGE SCALE GENOMIC DNA]</scope>
    <source>
        <strain evidence="2 3">DSM 101064</strain>
    </source>
</reference>
<dbReference type="RefSeq" id="WP_183529205.1">
    <property type="nucleotide sequence ID" value="NZ_JACIJM010000006.1"/>
</dbReference>
<comment type="caution">
    <text evidence="2">The sequence shown here is derived from an EMBL/GenBank/DDBJ whole genome shotgun (WGS) entry which is preliminary data.</text>
</comment>
<protein>
    <recommendedName>
        <fullName evidence="1">Hedgehog/Intein (Hint) domain-containing protein</fullName>
    </recommendedName>
</protein>
<dbReference type="AlphaFoldDB" id="A0A7W9BLI2"/>
<feature type="domain" description="Hedgehog/Intein (Hint)" evidence="1">
    <location>
        <begin position="75"/>
        <end position="218"/>
    </location>
</feature>